<gene>
    <name evidence="2" type="ordered locus">Os03g0126300</name>
    <name evidence="2" type="ORF">OSNPB_030126300</name>
</gene>
<keyword evidence="1" id="KW-0472">Membrane</keyword>
<keyword evidence="4 5" id="KW-1267">Proteomics identification</keyword>
<reference evidence="3" key="1">
    <citation type="journal article" date="2005" name="Nature">
        <title>The map-based sequence of the rice genome.</title>
        <authorList>
            <consortium name="International rice genome sequencing project (IRGSP)"/>
            <person name="Matsumoto T."/>
            <person name="Wu J."/>
            <person name="Kanamori H."/>
            <person name="Katayose Y."/>
            <person name="Fujisawa M."/>
            <person name="Namiki N."/>
            <person name="Mizuno H."/>
            <person name="Yamamoto K."/>
            <person name="Antonio B.A."/>
            <person name="Baba T."/>
            <person name="Sakata K."/>
            <person name="Nagamura Y."/>
            <person name="Aoki H."/>
            <person name="Arikawa K."/>
            <person name="Arita K."/>
            <person name="Bito T."/>
            <person name="Chiden Y."/>
            <person name="Fujitsuka N."/>
            <person name="Fukunaka R."/>
            <person name="Hamada M."/>
            <person name="Harada C."/>
            <person name="Hayashi A."/>
            <person name="Hijishita S."/>
            <person name="Honda M."/>
            <person name="Hosokawa S."/>
            <person name="Ichikawa Y."/>
            <person name="Idonuma A."/>
            <person name="Iijima M."/>
            <person name="Ikeda M."/>
            <person name="Ikeno M."/>
            <person name="Ito K."/>
            <person name="Ito S."/>
            <person name="Ito T."/>
            <person name="Ito Y."/>
            <person name="Ito Y."/>
            <person name="Iwabuchi A."/>
            <person name="Kamiya K."/>
            <person name="Karasawa W."/>
            <person name="Kurita K."/>
            <person name="Katagiri S."/>
            <person name="Kikuta A."/>
            <person name="Kobayashi H."/>
            <person name="Kobayashi N."/>
            <person name="Machita K."/>
            <person name="Maehara T."/>
            <person name="Masukawa M."/>
            <person name="Mizubayashi T."/>
            <person name="Mukai Y."/>
            <person name="Nagasaki H."/>
            <person name="Nagata Y."/>
            <person name="Naito S."/>
            <person name="Nakashima M."/>
            <person name="Nakama Y."/>
            <person name="Nakamichi Y."/>
            <person name="Nakamura M."/>
            <person name="Meguro A."/>
            <person name="Negishi M."/>
            <person name="Ohta I."/>
            <person name="Ohta T."/>
            <person name="Okamoto M."/>
            <person name="Ono N."/>
            <person name="Saji S."/>
            <person name="Sakaguchi M."/>
            <person name="Sakai K."/>
            <person name="Shibata M."/>
            <person name="Shimokawa T."/>
            <person name="Song J."/>
            <person name="Takazaki Y."/>
            <person name="Terasawa K."/>
            <person name="Tsugane M."/>
            <person name="Tsuji K."/>
            <person name="Ueda S."/>
            <person name="Waki K."/>
            <person name="Yamagata H."/>
            <person name="Yamamoto M."/>
            <person name="Yamamoto S."/>
            <person name="Yamane H."/>
            <person name="Yoshiki S."/>
            <person name="Yoshihara R."/>
            <person name="Yukawa K."/>
            <person name="Zhong H."/>
            <person name="Yano M."/>
            <person name="Yuan Q."/>
            <person name="Ouyang S."/>
            <person name="Liu J."/>
            <person name="Jones K.M."/>
            <person name="Gansberger K."/>
            <person name="Moffat K."/>
            <person name="Hill J."/>
            <person name="Bera J."/>
            <person name="Fadrosh D."/>
            <person name="Jin S."/>
            <person name="Johri S."/>
            <person name="Kim M."/>
            <person name="Overton L."/>
            <person name="Reardon M."/>
            <person name="Tsitrin T."/>
            <person name="Vuong H."/>
            <person name="Weaver B."/>
            <person name="Ciecko A."/>
            <person name="Tallon L."/>
            <person name="Jackson J."/>
            <person name="Pai G."/>
            <person name="Aken S.V."/>
            <person name="Utterback T."/>
            <person name="Reidmuller S."/>
            <person name="Feldblyum T."/>
            <person name="Hsiao J."/>
            <person name="Zismann V."/>
            <person name="Iobst S."/>
            <person name="de Vazeille A.R."/>
            <person name="Buell C.R."/>
            <person name="Ying K."/>
            <person name="Li Y."/>
            <person name="Lu T."/>
            <person name="Huang Y."/>
            <person name="Zhao Q."/>
            <person name="Feng Q."/>
            <person name="Zhang L."/>
            <person name="Zhu J."/>
            <person name="Weng Q."/>
            <person name="Mu J."/>
            <person name="Lu Y."/>
            <person name="Fan D."/>
            <person name="Liu Y."/>
            <person name="Guan J."/>
            <person name="Zhang Y."/>
            <person name="Yu S."/>
            <person name="Liu X."/>
            <person name="Zhang Y."/>
            <person name="Hong G."/>
            <person name="Han B."/>
            <person name="Choisne N."/>
            <person name="Demange N."/>
            <person name="Orjeda G."/>
            <person name="Samain S."/>
            <person name="Cattolico L."/>
            <person name="Pelletier E."/>
            <person name="Couloux A."/>
            <person name="Segurens B."/>
            <person name="Wincker P."/>
            <person name="D'Hont A."/>
            <person name="Scarpelli C."/>
            <person name="Weissenbach J."/>
            <person name="Salanoubat M."/>
            <person name="Quetier F."/>
            <person name="Yu Y."/>
            <person name="Kim H.R."/>
            <person name="Rambo T."/>
            <person name="Currie J."/>
            <person name="Collura K."/>
            <person name="Luo M."/>
            <person name="Yang T."/>
            <person name="Ammiraju J.S.S."/>
            <person name="Engler F."/>
            <person name="Soderlund C."/>
            <person name="Wing R.A."/>
            <person name="Palmer L.E."/>
            <person name="de la Bastide M."/>
            <person name="Spiegel L."/>
            <person name="Nascimento L."/>
            <person name="Zutavern T."/>
            <person name="O'Shaughnessy A."/>
            <person name="Dike S."/>
            <person name="Dedhia N."/>
            <person name="Preston R."/>
            <person name="Balija V."/>
            <person name="McCombie W.R."/>
            <person name="Chow T."/>
            <person name="Chen H."/>
            <person name="Chung M."/>
            <person name="Chen C."/>
            <person name="Shaw J."/>
            <person name="Wu H."/>
            <person name="Hsiao K."/>
            <person name="Chao Y."/>
            <person name="Chu M."/>
            <person name="Cheng C."/>
            <person name="Hour A."/>
            <person name="Lee P."/>
            <person name="Lin S."/>
            <person name="Lin Y."/>
            <person name="Liou J."/>
            <person name="Liu S."/>
            <person name="Hsing Y."/>
            <person name="Raghuvanshi S."/>
            <person name="Mohanty A."/>
            <person name="Bharti A.K."/>
            <person name="Gaur A."/>
            <person name="Gupta V."/>
            <person name="Kumar D."/>
            <person name="Ravi V."/>
            <person name="Vij S."/>
            <person name="Kapur A."/>
            <person name="Khurana P."/>
            <person name="Khurana P."/>
            <person name="Khurana J.P."/>
            <person name="Tyagi A.K."/>
            <person name="Gaikwad K."/>
            <person name="Singh A."/>
            <person name="Dalal V."/>
            <person name="Srivastava S."/>
            <person name="Dixit A."/>
            <person name="Pal A.K."/>
            <person name="Ghazi I.A."/>
            <person name="Yadav M."/>
            <person name="Pandit A."/>
            <person name="Bhargava A."/>
            <person name="Sureshbabu K."/>
            <person name="Batra K."/>
            <person name="Sharma T.R."/>
            <person name="Mohapatra T."/>
            <person name="Singh N.K."/>
            <person name="Messing J."/>
            <person name="Nelson A.B."/>
            <person name="Fuks G."/>
            <person name="Kavchok S."/>
            <person name="Keizer G."/>
            <person name="Linton E."/>
            <person name="Llaca V."/>
            <person name="Song R."/>
            <person name="Tanyolac B."/>
            <person name="Young S."/>
            <person name="Ho-Il K."/>
            <person name="Hahn J.H."/>
            <person name="Sangsakoo G."/>
            <person name="Vanavichit A."/>
            <person name="de Mattos Luiz.A.T."/>
            <person name="Zimmer P.D."/>
            <person name="Malone G."/>
            <person name="Dellagostin O."/>
            <person name="de Oliveira A.C."/>
            <person name="Bevan M."/>
            <person name="Bancroft I."/>
            <person name="Minx P."/>
            <person name="Cordum H."/>
            <person name="Wilson R."/>
            <person name="Cheng Z."/>
            <person name="Jin W."/>
            <person name="Jiang J."/>
            <person name="Leong S.A."/>
            <person name="Iwama H."/>
            <person name="Gojobori T."/>
            <person name="Itoh T."/>
            <person name="Niimura Y."/>
            <person name="Fujii Y."/>
            <person name="Habara T."/>
            <person name="Sakai H."/>
            <person name="Sato Y."/>
            <person name="Wilson G."/>
            <person name="Kumar K."/>
            <person name="McCouch S."/>
            <person name="Juretic N."/>
            <person name="Hoen D."/>
            <person name="Wright S."/>
            <person name="Bruskiewich R."/>
            <person name="Bureau T."/>
            <person name="Miyao A."/>
            <person name="Hirochika H."/>
            <person name="Nishikawa T."/>
            <person name="Kadowaki K."/>
            <person name="Sugiura M."/>
            <person name="Burr B."/>
            <person name="Sasaki T."/>
        </authorList>
    </citation>
    <scope>NUCLEOTIDE SEQUENCE [LARGE SCALE GENOMIC DNA]</scope>
    <source>
        <strain evidence="3">cv. Nipponbare</strain>
    </source>
</reference>
<evidence type="ECO:0000313" key="3">
    <source>
        <dbReference type="Proteomes" id="UP000059680"/>
    </source>
</evidence>
<feature type="non-terminal residue" evidence="2">
    <location>
        <position position="153"/>
    </location>
</feature>
<organism evidence="2 3">
    <name type="scientific">Oryza sativa subsp. japonica</name>
    <name type="common">Rice</name>
    <dbReference type="NCBI Taxonomy" id="39947"/>
    <lineage>
        <taxon>Eukaryota</taxon>
        <taxon>Viridiplantae</taxon>
        <taxon>Streptophyta</taxon>
        <taxon>Embryophyta</taxon>
        <taxon>Tracheophyta</taxon>
        <taxon>Spermatophyta</taxon>
        <taxon>Magnoliopsida</taxon>
        <taxon>Liliopsida</taxon>
        <taxon>Poales</taxon>
        <taxon>Poaceae</taxon>
        <taxon>BOP clade</taxon>
        <taxon>Oryzoideae</taxon>
        <taxon>Oryzeae</taxon>
        <taxon>Oryzinae</taxon>
        <taxon>Oryza</taxon>
        <taxon>Oryza sativa</taxon>
    </lineage>
</organism>
<feature type="transmembrane region" description="Helical" evidence="1">
    <location>
        <begin position="21"/>
        <end position="42"/>
    </location>
</feature>
<keyword evidence="1" id="KW-1133">Transmembrane helix</keyword>
<dbReference type="AlphaFoldDB" id="A0A0N7KGI1"/>
<dbReference type="Gramene" id="Os03t0126300-04">
    <property type="protein sequence ID" value="Os03t0126300-04"/>
    <property type="gene ID" value="Os03g0126300"/>
</dbReference>
<name>A0A0N7KGI1_ORYSJ</name>
<protein>
    <submittedName>
        <fullName evidence="2">Os03g0126300 protein</fullName>
    </submittedName>
</protein>
<accession>A0A0N7KGI1</accession>
<evidence type="ECO:0000313" key="2">
    <source>
        <dbReference type="EMBL" id="BAS82081.1"/>
    </source>
</evidence>
<keyword evidence="1" id="KW-0812">Transmembrane</keyword>
<evidence type="ECO:0000256" key="1">
    <source>
        <dbReference type="SAM" id="Phobius"/>
    </source>
</evidence>
<dbReference type="EMBL" id="AP014959">
    <property type="protein sequence ID" value="BAS82081.1"/>
    <property type="molecule type" value="Genomic_DNA"/>
</dbReference>
<proteinExistence type="evidence at protein level"/>
<sequence>NNLNNFSKHVKVQLRENSWTLLLYIYILLTFWNTSTVFYFLLDLISTLLQVETWLEIAKKLMPDGRIIVNCGGADAAVSLANDTGLSSWVQNSTIKALCAAFPGQLNWKRLSEKESVNYVALTGPLPNLDEWSTSVPSEMSTKVKQWVPCELA</sequence>
<evidence type="ECO:0007829" key="5">
    <source>
        <dbReference type="ProteomicsDB" id="A0A0N7KGI1"/>
    </source>
</evidence>
<reference evidence="2 3" key="2">
    <citation type="journal article" date="2013" name="Plant Cell Physiol.">
        <title>Rice Annotation Project Database (RAP-DB): an integrative and interactive database for rice genomics.</title>
        <authorList>
            <person name="Sakai H."/>
            <person name="Lee S.S."/>
            <person name="Tanaka T."/>
            <person name="Numa H."/>
            <person name="Kim J."/>
            <person name="Kawahara Y."/>
            <person name="Wakimoto H."/>
            <person name="Yang C.C."/>
            <person name="Iwamoto M."/>
            <person name="Abe T."/>
            <person name="Yamada Y."/>
            <person name="Muto A."/>
            <person name="Inokuchi H."/>
            <person name="Ikemura T."/>
            <person name="Matsumoto T."/>
            <person name="Sasaki T."/>
            <person name="Itoh T."/>
        </authorList>
    </citation>
    <scope>NUCLEOTIDE SEQUENCE [LARGE SCALE GENOMIC DNA]</scope>
    <source>
        <strain evidence="3">cv. Nipponbare</strain>
    </source>
</reference>
<dbReference type="ExpressionAtlas" id="A0A0N7KGI1">
    <property type="expression patterns" value="baseline and differential"/>
</dbReference>
<reference evidence="2 3" key="3">
    <citation type="journal article" date="2013" name="Rice">
        <title>Improvement of the Oryza sativa Nipponbare reference genome using next generation sequence and optical map data.</title>
        <authorList>
            <person name="Kawahara Y."/>
            <person name="de la Bastide M."/>
            <person name="Hamilton J.P."/>
            <person name="Kanamori H."/>
            <person name="McCombie W.R."/>
            <person name="Ouyang S."/>
            <person name="Schwartz D.C."/>
            <person name="Tanaka T."/>
            <person name="Wu J."/>
            <person name="Zhou S."/>
            <person name="Childs K.L."/>
            <person name="Davidson R.M."/>
            <person name="Lin H."/>
            <person name="Quesada-Ocampo L."/>
            <person name="Vaillancourt B."/>
            <person name="Sakai H."/>
            <person name="Lee S.S."/>
            <person name="Kim J."/>
            <person name="Numa H."/>
            <person name="Itoh T."/>
            <person name="Buell C.R."/>
            <person name="Matsumoto T."/>
        </authorList>
    </citation>
    <scope>NUCLEOTIDE SEQUENCE [LARGE SCALE GENOMIC DNA]</scope>
    <source>
        <strain evidence="3">cv. Nipponbare</strain>
    </source>
</reference>
<dbReference type="Proteomes" id="UP000059680">
    <property type="component" value="Chromosome 3"/>
</dbReference>
<keyword evidence="3" id="KW-1185">Reference proteome</keyword>
<evidence type="ECO:0007829" key="4">
    <source>
        <dbReference type="PeptideAtlas" id="A0A0N7KGI1"/>
    </source>
</evidence>